<accession>S4PEK2</accession>
<protein>
    <submittedName>
        <fullName evidence="1">Uncharacterized protein</fullName>
    </submittedName>
</protein>
<reference evidence="1" key="1">
    <citation type="journal article" date="2013" name="BMC Genomics">
        <title>Unscrambling butterfly oogenesis.</title>
        <authorList>
            <person name="Carter J.M."/>
            <person name="Baker S.C."/>
            <person name="Pink R."/>
            <person name="Carter D.R."/>
            <person name="Collins A."/>
            <person name="Tomlin J."/>
            <person name="Gibbs M."/>
            <person name="Breuker C.J."/>
        </authorList>
    </citation>
    <scope>NUCLEOTIDE SEQUENCE</scope>
    <source>
        <tissue evidence="1">Ovary</tissue>
    </source>
</reference>
<organism evidence="1">
    <name type="scientific">Pararge aegeria</name>
    <name type="common">speckled wood butterfly</name>
    <dbReference type="NCBI Taxonomy" id="116150"/>
    <lineage>
        <taxon>Eukaryota</taxon>
        <taxon>Metazoa</taxon>
        <taxon>Ecdysozoa</taxon>
        <taxon>Arthropoda</taxon>
        <taxon>Hexapoda</taxon>
        <taxon>Insecta</taxon>
        <taxon>Pterygota</taxon>
        <taxon>Neoptera</taxon>
        <taxon>Endopterygota</taxon>
        <taxon>Lepidoptera</taxon>
        <taxon>Glossata</taxon>
        <taxon>Ditrysia</taxon>
        <taxon>Papilionoidea</taxon>
        <taxon>Nymphalidae</taxon>
        <taxon>Satyrinae</taxon>
        <taxon>Satyrini</taxon>
        <taxon>Parargina</taxon>
        <taxon>Pararge</taxon>
    </lineage>
</organism>
<sequence>MAGVVDLNLNLSLRRPVPRVGSVMGRFLYTSHHTYLPIFSTLGSDGFTTHLCQVIKDKKRIDANECHFTTKIKKILIRVQDHRSLLYK</sequence>
<dbReference type="AlphaFoldDB" id="S4PEK2"/>
<feature type="non-terminal residue" evidence="1">
    <location>
        <position position="88"/>
    </location>
</feature>
<dbReference type="EMBL" id="GAIX01001534">
    <property type="protein sequence ID" value="JAA91026.1"/>
    <property type="molecule type" value="Transcribed_RNA"/>
</dbReference>
<evidence type="ECO:0000313" key="1">
    <source>
        <dbReference type="EMBL" id="JAA91026.1"/>
    </source>
</evidence>
<reference evidence="1" key="2">
    <citation type="submission" date="2013-05" db="EMBL/GenBank/DDBJ databases">
        <authorList>
            <person name="Carter J.-M."/>
            <person name="Baker S.C."/>
            <person name="Pink R."/>
            <person name="Carter D.R.F."/>
            <person name="Collins A."/>
            <person name="Tomlin J."/>
            <person name="Gibbs M."/>
            <person name="Breuker C.J."/>
        </authorList>
    </citation>
    <scope>NUCLEOTIDE SEQUENCE</scope>
    <source>
        <tissue evidence="1">Ovary</tissue>
    </source>
</reference>
<name>S4PEK2_9NEOP</name>
<proteinExistence type="predicted"/>